<dbReference type="WBParaSite" id="ALUE_0002133501-mRNA-1">
    <property type="protein sequence ID" value="ALUE_0002133501-mRNA-1"/>
    <property type="gene ID" value="ALUE_0002133501"/>
</dbReference>
<sequence>MFPLNAPCCAAELHKSDSAKQFTDVWKRLYTSIQAANAREASGSSFSYAIRVATNLASTFENSRDSAKQFTDIWKRLYTSIQAANAREASGNSFSYAIRVATNLASTFENSRANNEVLLTGSYLLRIVIETLPFAALGESANNEVLLTGSYLLRIVIETLPFAALGESVFEGCFTGAV</sequence>
<reference evidence="2" key="1">
    <citation type="submission" date="2017-02" db="UniProtKB">
        <authorList>
            <consortium name="WormBaseParasite"/>
        </authorList>
    </citation>
    <scope>IDENTIFICATION</scope>
</reference>
<name>A0A0M3IRF7_ASCLU</name>
<dbReference type="AlphaFoldDB" id="A0A0M3IRF7"/>
<organism evidence="1 2">
    <name type="scientific">Ascaris lumbricoides</name>
    <name type="common">Giant roundworm</name>
    <dbReference type="NCBI Taxonomy" id="6252"/>
    <lineage>
        <taxon>Eukaryota</taxon>
        <taxon>Metazoa</taxon>
        <taxon>Ecdysozoa</taxon>
        <taxon>Nematoda</taxon>
        <taxon>Chromadorea</taxon>
        <taxon>Rhabditida</taxon>
        <taxon>Spirurina</taxon>
        <taxon>Ascaridomorpha</taxon>
        <taxon>Ascaridoidea</taxon>
        <taxon>Ascarididae</taxon>
        <taxon>Ascaris</taxon>
    </lineage>
</organism>
<keyword evidence="1" id="KW-1185">Reference proteome</keyword>
<dbReference type="Proteomes" id="UP000036681">
    <property type="component" value="Unplaced"/>
</dbReference>
<evidence type="ECO:0000313" key="2">
    <source>
        <dbReference type="WBParaSite" id="ALUE_0002133501-mRNA-1"/>
    </source>
</evidence>
<accession>A0A0M3IRF7</accession>
<evidence type="ECO:0000313" key="1">
    <source>
        <dbReference type="Proteomes" id="UP000036681"/>
    </source>
</evidence>
<proteinExistence type="predicted"/>
<protein>
    <submittedName>
        <fullName evidence="2">DUF1981 domain-containing protein</fullName>
    </submittedName>
</protein>